<dbReference type="EMBL" id="CP090894">
    <property type="protein sequence ID" value="ULT93419.1"/>
    <property type="molecule type" value="Genomic_DNA"/>
</dbReference>
<reference evidence="2 3" key="1">
    <citation type="submission" date="2022-05" db="EMBL/GenBank/DDBJ databases">
        <title>Chromosome-level reference genomes for two strains of Caenorhabditis briggsae: an improved platform for comparative genomics.</title>
        <authorList>
            <person name="Stevens L."/>
            <person name="Andersen E.C."/>
        </authorList>
    </citation>
    <scope>NUCLEOTIDE SEQUENCE [LARGE SCALE GENOMIC DNA]</scope>
    <source>
        <strain evidence="2">QX1410_ONT</strain>
        <tissue evidence="2">Whole-organism</tissue>
    </source>
</reference>
<gene>
    <name evidence="2" type="ORF">L3Y34_003125</name>
</gene>
<accession>A0AAE9D4D3</accession>
<dbReference type="KEGG" id="cbr:CBG_21539"/>
<dbReference type="OMA" id="THEECKI"/>
<evidence type="ECO:0000313" key="3">
    <source>
        <dbReference type="Proteomes" id="UP000827892"/>
    </source>
</evidence>
<organism evidence="2 3">
    <name type="scientific">Caenorhabditis briggsae</name>
    <dbReference type="NCBI Taxonomy" id="6238"/>
    <lineage>
        <taxon>Eukaryota</taxon>
        <taxon>Metazoa</taxon>
        <taxon>Ecdysozoa</taxon>
        <taxon>Nematoda</taxon>
        <taxon>Chromadorea</taxon>
        <taxon>Rhabditida</taxon>
        <taxon>Rhabditina</taxon>
        <taxon>Rhabditomorpha</taxon>
        <taxon>Rhabditoidea</taxon>
        <taxon>Rhabditidae</taxon>
        <taxon>Peloderinae</taxon>
        <taxon>Caenorhabditis</taxon>
    </lineage>
</organism>
<feature type="chain" id="PRO_5041898854" description="DUF19 domain-containing protein" evidence="1">
    <location>
        <begin position="17"/>
        <end position="157"/>
    </location>
</feature>
<dbReference type="PANTHER" id="PTHR36956:SF1">
    <property type="entry name" value="DUF19 DOMAIN-CONTAINING PROTEIN"/>
    <property type="match status" value="1"/>
</dbReference>
<protein>
    <recommendedName>
        <fullName evidence="4">DUF19 domain-containing protein</fullName>
    </recommendedName>
</protein>
<sequence>MRAICLLILLISLVESSPTVSGCKRTSFIDSCFGLIPANMWRVVPKEEFEAKKPKIQEYINCIGNSTCGGIRSLLKTEKTRIDIMERASEIHGCLGNRTFDNHKAECSSGETMKGCSEYSNCLVQKVDKEEKCSHTDVEKFKQIAMAMTELCKMKLD</sequence>
<evidence type="ECO:0000313" key="2">
    <source>
        <dbReference type="EMBL" id="ULT93419.1"/>
    </source>
</evidence>
<feature type="signal peptide" evidence="1">
    <location>
        <begin position="1"/>
        <end position="16"/>
    </location>
</feature>
<proteinExistence type="predicted"/>
<keyword evidence="1" id="KW-0732">Signal</keyword>
<dbReference type="Proteomes" id="UP000827892">
    <property type="component" value="Chromosome IV"/>
</dbReference>
<name>A0AAE9D4D3_CAEBR</name>
<evidence type="ECO:0000256" key="1">
    <source>
        <dbReference type="SAM" id="SignalP"/>
    </source>
</evidence>
<evidence type="ECO:0008006" key="4">
    <source>
        <dbReference type="Google" id="ProtNLM"/>
    </source>
</evidence>
<dbReference type="PANTHER" id="PTHR36956">
    <property type="entry name" value="UTERINE LUMIN EXPRESSED/LOCAILIZED-RELATED"/>
    <property type="match status" value="1"/>
</dbReference>
<dbReference type="AlphaFoldDB" id="A0AAE9D4D3"/>